<protein>
    <submittedName>
        <fullName evidence="1">2-keto-3-deoxy-L-rhamnonate aldolase RhmA</fullName>
    </submittedName>
</protein>
<name>A0A7W7WIQ3_9ACTN</name>
<dbReference type="Proteomes" id="UP000573327">
    <property type="component" value="Unassembled WGS sequence"/>
</dbReference>
<evidence type="ECO:0000313" key="1">
    <source>
        <dbReference type="EMBL" id="MBB4947774.1"/>
    </source>
</evidence>
<evidence type="ECO:0000313" key="2">
    <source>
        <dbReference type="Proteomes" id="UP000573327"/>
    </source>
</evidence>
<sequence length="74" mass="8064">MAIDANEYVRSSTEALTRIWGLSMGHPVPREILAAVADLTQLVIDLETDQNVSPKVTDQLRATAKSWEAANRGA</sequence>
<comment type="caution">
    <text evidence="1">The sequence shown here is derived from an EMBL/GenBank/DDBJ whole genome shotgun (WGS) entry which is preliminary data.</text>
</comment>
<proteinExistence type="predicted"/>
<reference evidence="1 2" key="1">
    <citation type="submission" date="2020-08" db="EMBL/GenBank/DDBJ databases">
        <title>Sequencing the genomes of 1000 actinobacteria strains.</title>
        <authorList>
            <person name="Klenk H.-P."/>
        </authorList>
    </citation>
    <scope>NUCLEOTIDE SEQUENCE [LARGE SCALE GENOMIC DNA]</scope>
    <source>
        <strain evidence="1 2">DSM 44786</strain>
    </source>
</reference>
<dbReference type="AlphaFoldDB" id="A0A7W7WIQ3"/>
<accession>A0A7W7WIQ3</accession>
<gene>
    <name evidence="1" type="ORF">F4556_003309</name>
</gene>
<dbReference type="EMBL" id="JACHJR010000001">
    <property type="protein sequence ID" value="MBB4947774.1"/>
    <property type="molecule type" value="Genomic_DNA"/>
</dbReference>
<keyword evidence="2" id="KW-1185">Reference proteome</keyword>
<organism evidence="1 2">
    <name type="scientific">Kitasatospora gansuensis</name>
    <dbReference type="NCBI Taxonomy" id="258050"/>
    <lineage>
        <taxon>Bacteria</taxon>
        <taxon>Bacillati</taxon>
        <taxon>Actinomycetota</taxon>
        <taxon>Actinomycetes</taxon>
        <taxon>Kitasatosporales</taxon>
        <taxon>Streptomycetaceae</taxon>
        <taxon>Kitasatospora</taxon>
    </lineage>
</organism>